<evidence type="ECO:0000256" key="3">
    <source>
        <dbReference type="ARBA" id="ARBA00023027"/>
    </source>
</evidence>
<dbReference type="GO" id="GO:0051287">
    <property type="term" value="F:NAD binding"/>
    <property type="evidence" value="ECO:0007669"/>
    <property type="project" value="UniProtKB-UniRule"/>
</dbReference>
<dbReference type="FunFam" id="3.40.50.720:FF:000019">
    <property type="entry name" value="Glycerol-3-phosphate dehydrogenase [NAD(P)+]"/>
    <property type="match status" value="1"/>
</dbReference>
<feature type="region of interest" description="Disordered" evidence="9">
    <location>
        <begin position="64"/>
        <end position="88"/>
    </location>
</feature>
<evidence type="ECO:0000256" key="6">
    <source>
        <dbReference type="ARBA" id="ARBA00084116"/>
    </source>
</evidence>
<comment type="similarity">
    <text evidence="1 7">Belongs to the NAD-dependent glycerol-3-phosphate dehydrogenase family.</text>
</comment>
<keyword evidence="6" id="KW-0327">Glycosome</keyword>
<dbReference type="InterPro" id="IPR013328">
    <property type="entry name" value="6PGD_dom2"/>
</dbReference>
<dbReference type="GO" id="GO:0005829">
    <property type="term" value="C:cytosol"/>
    <property type="evidence" value="ECO:0007669"/>
    <property type="project" value="TreeGrafter"/>
</dbReference>
<keyword evidence="14" id="KW-1185">Reference proteome</keyword>
<dbReference type="GO" id="GO:0141152">
    <property type="term" value="F:glycerol-3-phosphate dehydrogenase (NAD+) activity"/>
    <property type="evidence" value="ECO:0007669"/>
    <property type="project" value="UniProtKB-UniRule"/>
</dbReference>
<comment type="catalytic activity">
    <reaction evidence="4 8">
        <text>sn-glycerol 3-phosphate + NAD(+) = dihydroxyacetone phosphate + NADH + H(+)</text>
        <dbReference type="Rhea" id="RHEA:11092"/>
        <dbReference type="ChEBI" id="CHEBI:15378"/>
        <dbReference type="ChEBI" id="CHEBI:57540"/>
        <dbReference type="ChEBI" id="CHEBI:57597"/>
        <dbReference type="ChEBI" id="CHEBI:57642"/>
        <dbReference type="ChEBI" id="CHEBI:57945"/>
        <dbReference type="EC" id="1.1.1.8"/>
    </reaction>
</comment>
<comment type="caution">
    <text evidence="13">The sequence shown here is derived from an EMBL/GenBank/DDBJ whole genome shotgun (WGS) entry which is preliminary data.</text>
</comment>
<evidence type="ECO:0000313" key="14">
    <source>
        <dbReference type="Proteomes" id="UP001295423"/>
    </source>
</evidence>
<dbReference type="NCBIfam" id="NF000942">
    <property type="entry name" value="PRK00094.1-4"/>
    <property type="match status" value="1"/>
</dbReference>
<keyword evidence="2 7" id="KW-0560">Oxidoreductase</keyword>
<dbReference type="FunFam" id="1.10.1040.10:FF:000001">
    <property type="entry name" value="Glycerol-3-phosphate dehydrogenase [NAD(P)+]"/>
    <property type="match status" value="1"/>
</dbReference>
<dbReference type="InterPro" id="IPR006109">
    <property type="entry name" value="G3P_DH_NAD-dep_C"/>
</dbReference>
<evidence type="ECO:0000313" key="13">
    <source>
        <dbReference type="EMBL" id="CAJ1942082.1"/>
    </source>
</evidence>
<feature type="domain" description="Glycerol-3-phosphate dehydrogenase NAD-dependent N-terminal" evidence="11">
    <location>
        <begin position="97"/>
        <end position="251"/>
    </location>
</feature>
<dbReference type="Proteomes" id="UP001295423">
    <property type="component" value="Unassembled WGS sequence"/>
</dbReference>
<dbReference type="InterPro" id="IPR008927">
    <property type="entry name" value="6-PGluconate_DH-like_C_sf"/>
</dbReference>
<evidence type="ECO:0000256" key="2">
    <source>
        <dbReference type="ARBA" id="ARBA00023002"/>
    </source>
</evidence>
<evidence type="ECO:0000256" key="9">
    <source>
        <dbReference type="SAM" id="MobiDB-lite"/>
    </source>
</evidence>
<dbReference type="GO" id="GO:0020015">
    <property type="term" value="C:glycosome"/>
    <property type="evidence" value="ECO:0007669"/>
    <property type="project" value="UniProtKB-SubCell"/>
</dbReference>
<evidence type="ECO:0000256" key="5">
    <source>
        <dbReference type="ARBA" id="ARBA00060503"/>
    </source>
</evidence>
<evidence type="ECO:0000256" key="8">
    <source>
        <dbReference type="RuleBase" id="RU361243"/>
    </source>
</evidence>
<keyword evidence="10" id="KW-0732">Signal</keyword>
<dbReference type="InterPro" id="IPR036291">
    <property type="entry name" value="NAD(P)-bd_dom_sf"/>
</dbReference>
<name>A0AAD2CSC4_9STRA</name>
<dbReference type="HAMAP" id="MF_00394">
    <property type="entry name" value="NAD_Glyc3P_dehydrog"/>
    <property type="match status" value="1"/>
</dbReference>
<sequence length="443" mass="47065">MLRRNSIAVISTIIIALMCSSSSTTDAFSLGIPSAASERSAFTSSSSSSSSSWSTQSTNSQRLAAGQRICQSARSTSSSSTLKMKASNAPPPYPVRIAVMGGGNFGLAMASICARQGHPTTILVRSESVANEINTNHTHPTYMKGITLPTKVRATIKPEECLTDATYIVHAVPCQYSRRFLEGVKEHIPAGTPILSVSKGIETSSLGFMTDVLMDCLGEDRPLAFLSGPSFAREIIEGVATAVVIASDDLDLARDLANLLSDDNFKCFTSQDVVGVEIGGAVKNVIALGAGMCEGLGLGTNAMSGLVTRGCNEMRRLGVTFGARPSTIAGLSGVGDTFGTCFGPLSRNRKFGYRLGKGETMAEILESTTEVAEGVDTALAVVNLINTKCKGYRLDLKYPILFGIAQILEGKITPLEGLEGLMNMPMQMENFDETRKTGRIRER</sequence>
<dbReference type="PANTHER" id="PTHR11728">
    <property type="entry name" value="GLYCEROL-3-PHOSPHATE DEHYDROGENASE"/>
    <property type="match status" value="1"/>
</dbReference>
<comment type="subcellular location">
    <subcellularLocation>
        <location evidence="5">Glycosome</location>
    </subcellularLocation>
</comment>
<dbReference type="Gene3D" id="1.10.1040.10">
    <property type="entry name" value="N-(1-d-carboxylethyl)-l-norvaline Dehydrogenase, domain 2"/>
    <property type="match status" value="1"/>
</dbReference>
<dbReference type="EMBL" id="CAKOGP040001112">
    <property type="protein sequence ID" value="CAJ1942082.1"/>
    <property type="molecule type" value="Genomic_DNA"/>
</dbReference>
<feature type="signal peptide" evidence="10">
    <location>
        <begin position="1"/>
        <end position="27"/>
    </location>
</feature>
<dbReference type="SUPFAM" id="SSF48179">
    <property type="entry name" value="6-phosphogluconate dehydrogenase C-terminal domain-like"/>
    <property type="match status" value="1"/>
</dbReference>
<evidence type="ECO:0000259" key="12">
    <source>
        <dbReference type="Pfam" id="PF07479"/>
    </source>
</evidence>
<dbReference type="InterPro" id="IPR006168">
    <property type="entry name" value="G3P_DH_NAD-dep"/>
</dbReference>
<evidence type="ECO:0000256" key="10">
    <source>
        <dbReference type="SAM" id="SignalP"/>
    </source>
</evidence>
<dbReference type="PRINTS" id="PR00077">
    <property type="entry name" value="GPDHDRGNASE"/>
</dbReference>
<evidence type="ECO:0000256" key="1">
    <source>
        <dbReference type="ARBA" id="ARBA00011009"/>
    </source>
</evidence>
<feature type="chain" id="PRO_5041985748" description="Glycerol-3-phosphate dehydrogenase [NAD(+)]" evidence="10">
    <location>
        <begin position="28"/>
        <end position="443"/>
    </location>
</feature>
<dbReference type="GO" id="GO:0046168">
    <property type="term" value="P:glycerol-3-phosphate catabolic process"/>
    <property type="evidence" value="ECO:0007669"/>
    <property type="project" value="UniProtKB-UniRule"/>
</dbReference>
<dbReference type="Pfam" id="PF01210">
    <property type="entry name" value="NAD_Gly3P_dh_N"/>
    <property type="match status" value="1"/>
</dbReference>
<dbReference type="AlphaFoldDB" id="A0AAD2CSC4"/>
<dbReference type="SUPFAM" id="SSF51735">
    <property type="entry name" value="NAD(P)-binding Rossmann-fold domains"/>
    <property type="match status" value="1"/>
</dbReference>
<evidence type="ECO:0000256" key="4">
    <source>
        <dbReference type="ARBA" id="ARBA00048683"/>
    </source>
</evidence>
<dbReference type="PROSITE" id="PS00957">
    <property type="entry name" value="NAD_G3PDH"/>
    <property type="match status" value="1"/>
</dbReference>
<dbReference type="EC" id="1.1.1.8" evidence="8"/>
<organism evidence="13 14">
    <name type="scientific">Cylindrotheca closterium</name>
    <dbReference type="NCBI Taxonomy" id="2856"/>
    <lineage>
        <taxon>Eukaryota</taxon>
        <taxon>Sar</taxon>
        <taxon>Stramenopiles</taxon>
        <taxon>Ochrophyta</taxon>
        <taxon>Bacillariophyta</taxon>
        <taxon>Bacillariophyceae</taxon>
        <taxon>Bacillariophycidae</taxon>
        <taxon>Bacillariales</taxon>
        <taxon>Bacillariaceae</taxon>
        <taxon>Cylindrotheca</taxon>
    </lineage>
</organism>
<protein>
    <recommendedName>
        <fullName evidence="8">Glycerol-3-phosphate dehydrogenase [NAD(+)]</fullName>
        <ecNumber evidence="8">1.1.1.8</ecNumber>
    </recommendedName>
</protein>
<keyword evidence="3 7" id="KW-0520">NAD</keyword>
<proteinExistence type="inferred from homology"/>
<dbReference type="PANTHER" id="PTHR11728:SF1">
    <property type="entry name" value="GLYCEROL-3-PHOSPHATE DEHYDROGENASE [NAD(+)] 2, CHLOROPLASTIC"/>
    <property type="match status" value="1"/>
</dbReference>
<dbReference type="GO" id="GO:0005975">
    <property type="term" value="P:carbohydrate metabolic process"/>
    <property type="evidence" value="ECO:0007669"/>
    <property type="project" value="InterPro"/>
</dbReference>
<dbReference type="NCBIfam" id="NF000940">
    <property type="entry name" value="PRK00094.1-2"/>
    <property type="match status" value="1"/>
</dbReference>
<feature type="domain" description="Glycerol-3-phosphate dehydrogenase NAD-dependent C-terminal" evidence="12">
    <location>
        <begin position="272"/>
        <end position="416"/>
    </location>
</feature>
<dbReference type="Pfam" id="PF07479">
    <property type="entry name" value="NAD_Gly3P_dh_C"/>
    <property type="match status" value="1"/>
</dbReference>
<reference evidence="13" key="1">
    <citation type="submission" date="2023-08" db="EMBL/GenBank/DDBJ databases">
        <authorList>
            <person name="Audoor S."/>
            <person name="Bilcke G."/>
        </authorList>
    </citation>
    <scope>NUCLEOTIDE SEQUENCE</scope>
</reference>
<gene>
    <name evidence="13" type="ORF">CYCCA115_LOCUS7769</name>
</gene>
<accession>A0AAD2CSC4</accession>
<dbReference type="InterPro" id="IPR011128">
    <property type="entry name" value="G3P_DH_NAD-dep_N"/>
</dbReference>
<evidence type="ECO:0000256" key="7">
    <source>
        <dbReference type="RuleBase" id="RU000437"/>
    </source>
</evidence>
<evidence type="ECO:0000259" key="11">
    <source>
        <dbReference type="Pfam" id="PF01210"/>
    </source>
</evidence>
<dbReference type="Gene3D" id="3.40.50.720">
    <property type="entry name" value="NAD(P)-binding Rossmann-like Domain"/>
    <property type="match status" value="1"/>
</dbReference>